<feature type="transmembrane region" description="Helical" evidence="7">
    <location>
        <begin position="194"/>
        <end position="219"/>
    </location>
</feature>
<reference evidence="8" key="2">
    <citation type="submission" date="2024-06" db="EMBL/GenBank/DDBJ databases">
        <authorList>
            <person name="Petrova K.O."/>
            <person name="Toshchakov S.V."/>
            <person name="Boltjanskaja Y.V."/>
            <person name="Kevbrin V.V."/>
        </authorList>
    </citation>
    <scope>NUCLEOTIDE SEQUENCE</scope>
    <source>
        <strain evidence="8">Z-710</strain>
    </source>
</reference>
<feature type="transmembrane region" description="Helical" evidence="7">
    <location>
        <begin position="73"/>
        <end position="98"/>
    </location>
</feature>
<gene>
    <name evidence="8" type="ORF">PRVXH_001066</name>
</gene>
<evidence type="ECO:0000256" key="7">
    <source>
        <dbReference type="SAM" id="Phobius"/>
    </source>
</evidence>
<keyword evidence="4 7" id="KW-0812">Transmembrane</keyword>
<evidence type="ECO:0000256" key="3">
    <source>
        <dbReference type="ARBA" id="ARBA00022475"/>
    </source>
</evidence>
<dbReference type="EMBL" id="CP159485">
    <property type="protein sequence ID" value="XCI29724.1"/>
    <property type="molecule type" value="Genomic_DNA"/>
</dbReference>
<feature type="transmembrane region" description="Helical" evidence="7">
    <location>
        <begin position="12"/>
        <end position="35"/>
    </location>
</feature>
<dbReference type="Gene3D" id="1.10.1760.20">
    <property type="match status" value="1"/>
</dbReference>
<sequence>MSHLHVTDGVLDLWVIIIANVVAFGLLCYTCFAMVKDNDKFYNNLAKLGVVSALMLITMSIPLGPIPAHLSLVLVAALLLGPNLGFISIVIVNLILALIGHGGITVLGLNSLIMGVELLIGFYLFSFMFNKISWRKAIAVSVAGALVVSVTLMVTTLVFAGQDVSEAFQSCSTCCNQLDTVSNEQGNGHSHGGIYLFLGTVGAGILLEILVVLAIVGYIRKVRPDYLVKGGS</sequence>
<dbReference type="GO" id="GO:0005886">
    <property type="term" value="C:plasma membrane"/>
    <property type="evidence" value="ECO:0007669"/>
    <property type="project" value="UniProtKB-SubCell"/>
</dbReference>
<accession>A0AAU8HWE8</accession>
<dbReference type="AlphaFoldDB" id="A0AAU8HWE8"/>
<evidence type="ECO:0000256" key="5">
    <source>
        <dbReference type="ARBA" id="ARBA00022989"/>
    </source>
</evidence>
<evidence type="ECO:0000256" key="1">
    <source>
        <dbReference type="ARBA" id="ARBA00004651"/>
    </source>
</evidence>
<evidence type="ECO:0000256" key="4">
    <source>
        <dbReference type="ARBA" id="ARBA00022692"/>
    </source>
</evidence>
<dbReference type="PANTHER" id="PTHR34229:SF1">
    <property type="entry name" value="METAL TRANSPORT PROTEIN HI_1621-RELATED"/>
    <property type="match status" value="1"/>
</dbReference>
<reference evidence="8" key="1">
    <citation type="journal article" date="2018" name="Antonie Van Leeuwenhoek">
        <title>Proteinivorax hydrogeniformans sp. nov., an anaerobic, haloalkaliphilic bacterium fermenting proteinaceous compounds with high hydrogen production.</title>
        <authorList>
            <person name="Boltyanskaya Y."/>
            <person name="Detkova E."/>
            <person name="Pimenov N."/>
            <person name="Kevbrin V."/>
        </authorList>
    </citation>
    <scope>NUCLEOTIDE SEQUENCE</scope>
    <source>
        <strain evidence="8">Z-710</strain>
    </source>
</reference>
<feature type="transmembrane region" description="Helical" evidence="7">
    <location>
        <begin position="104"/>
        <end position="125"/>
    </location>
</feature>
<dbReference type="Pfam" id="PF01891">
    <property type="entry name" value="CbiM"/>
    <property type="match status" value="1"/>
</dbReference>
<proteinExistence type="predicted"/>
<feature type="transmembrane region" description="Helical" evidence="7">
    <location>
        <begin position="137"/>
        <end position="160"/>
    </location>
</feature>
<comment type="subcellular location">
    <subcellularLocation>
        <location evidence="1">Cell membrane</location>
        <topology evidence="1">Multi-pass membrane protein</topology>
    </subcellularLocation>
</comment>
<keyword evidence="5 7" id="KW-1133">Transmembrane helix</keyword>
<evidence type="ECO:0000313" key="8">
    <source>
        <dbReference type="EMBL" id="XCI29724.1"/>
    </source>
</evidence>
<organism evidence="8">
    <name type="scientific">Proteinivorax hydrogeniformans</name>
    <dbReference type="NCBI Taxonomy" id="1826727"/>
    <lineage>
        <taxon>Bacteria</taxon>
        <taxon>Bacillati</taxon>
        <taxon>Bacillota</taxon>
        <taxon>Clostridia</taxon>
        <taxon>Eubacteriales</taxon>
        <taxon>Proteinivoracaceae</taxon>
        <taxon>Proteinivorax</taxon>
    </lineage>
</organism>
<dbReference type="GO" id="GO:0000041">
    <property type="term" value="P:transition metal ion transport"/>
    <property type="evidence" value="ECO:0007669"/>
    <property type="project" value="InterPro"/>
</dbReference>
<keyword evidence="2" id="KW-0813">Transport</keyword>
<evidence type="ECO:0000256" key="6">
    <source>
        <dbReference type="ARBA" id="ARBA00023136"/>
    </source>
</evidence>
<dbReference type="InterPro" id="IPR002751">
    <property type="entry name" value="CbiM/NikMN"/>
</dbReference>
<dbReference type="PANTHER" id="PTHR34229">
    <property type="entry name" value="METAL TRANSPORT PROTEIN HI_1621-RELATED"/>
    <property type="match status" value="1"/>
</dbReference>
<dbReference type="RefSeq" id="WP_353894271.1">
    <property type="nucleotide sequence ID" value="NZ_CP159485.1"/>
</dbReference>
<protein>
    <submittedName>
        <fullName evidence="8">Energy-coupling factor ABC transporter permease</fullName>
    </submittedName>
</protein>
<keyword evidence="6 7" id="KW-0472">Membrane</keyword>
<keyword evidence="3" id="KW-1003">Cell membrane</keyword>
<name>A0AAU8HWE8_9FIRM</name>
<feature type="transmembrane region" description="Helical" evidence="7">
    <location>
        <begin position="41"/>
        <end position="61"/>
    </location>
</feature>
<evidence type="ECO:0000256" key="2">
    <source>
        <dbReference type="ARBA" id="ARBA00022448"/>
    </source>
</evidence>